<evidence type="ECO:0000313" key="2">
    <source>
        <dbReference type="Proteomes" id="UP001198151"/>
    </source>
</evidence>
<organism evidence="1 2">
    <name type="scientific">Ruminococcus turbiniformis</name>
    <dbReference type="NCBI Taxonomy" id="2881258"/>
    <lineage>
        <taxon>Bacteria</taxon>
        <taxon>Bacillati</taxon>
        <taxon>Bacillota</taxon>
        <taxon>Clostridia</taxon>
        <taxon>Eubacteriales</taxon>
        <taxon>Oscillospiraceae</taxon>
        <taxon>Ruminococcus</taxon>
    </lineage>
</organism>
<comment type="caution">
    <text evidence="1">The sequence shown here is derived from an EMBL/GenBank/DDBJ whole genome shotgun (WGS) entry which is preliminary data.</text>
</comment>
<sequence length="176" mass="20200">MKRSIDNECFIAALMLALSIPDICGKAEYPDTEKTAVRYIKWYDTYVGKYEKPSNPYGSDMPYSSGELIYNLRNSMFHQGTPNIDAGKVKEERCKVDEFRLTISDVADGGTSCVSYGQGLKVQKRVLEVNIVNLCSKLSAAAKTYYSMNRHKFDFFNYELRDLRFSYSSLFEYKSE</sequence>
<dbReference type="RefSeq" id="WP_227709271.1">
    <property type="nucleotide sequence ID" value="NZ_JAJEQX010000067.1"/>
</dbReference>
<accession>A0ABS8G396</accession>
<protein>
    <recommendedName>
        <fullName evidence="3">Apea-like HEPN domain-containing protein</fullName>
    </recommendedName>
</protein>
<keyword evidence="2" id="KW-1185">Reference proteome</keyword>
<reference evidence="1 2" key="1">
    <citation type="submission" date="2021-10" db="EMBL/GenBank/DDBJ databases">
        <title>Anaerobic single-cell dispensing facilitates the cultivation of human gut bacteria.</title>
        <authorList>
            <person name="Afrizal A."/>
        </authorList>
    </citation>
    <scope>NUCLEOTIDE SEQUENCE [LARGE SCALE GENOMIC DNA]</scope>
    <source>
        <strain evidence="1 2">CLA-AA-H200</strain>
    </source>
</reference>
<gene>
    <name evidence="1" type="ORF">LKD70_18190</name>
</gene>
<proteinExistence type="predicted"/>
<evidence type="ECO:0008006" key="3">
    <source>
        <dbReference type="Google" id="ProtNLM"/>
    </source>
</evidence>
<dbReference type="Proteomes" id="UP001198151">
    <property type="component" value="Unassembled WGS sequence"/>
</dbReference>
<evidence type="ECO:0000313" key="1">
    <source>
        <dbReference type="EMBL" id="MCC2256309.1"/>
    </source>
</evidence>
<dbReference type="EMBL" id="JAJEQX010000067">
    <property type="protein sequence ID" value="MCC2256309.1"/>
    <property type="molecule type" value="Genomic_DNA"/>
</dbReference>
<name>A0ABS8G396_9FIRM</name>